<evidence type="ECO:0000256" key="2">
    <source>
        <dbReference type="SAM" id="SignalP"/>
    </source>
</evidence>
<evidence type="ECO:0000313" key="4">
    <source>
        <dbReference type="Proteomes" id="UP001497472"/>
    </source>
</evidence>
<reference evidence="3 4" key="1">
    <citation type="submission" date="2023-11" db="EMBL/GenBank/DDBJ databases">
        <authorList>
            <person name="Okamura Y."/>
        </authorList>
    </citation>
    <scope>NUCLEOTIDE SEQUENCE [LARGE SCALE GENOMIC DNA]</scope>
</reference>
<feature type="region of interest" description="Disordered" evidence="1">
    <location>
        <begin position="450"/>
        <end position="537"/>
    </location>
</feature>
<feature type="compositionally biased region" description="Polar residues" evidence="1">
    <location>
        <begin position="462"/>
        <end position="482"/>
    </location>
</feature>
<dbReference type="Proteomes" id="UP001497472">
    <property type="component" value="Unassembled WGS sequence"/>
</dbReference>
<organism evidence="3 4">
    <name type="scientific">Leptosia nina</name>
    <dbReference type="NCBI Taxonomy" id="320188"/>
    <lineage>
        <taxon>Eukaryota</taxon>
        <taxon>Metazoa</taxon>
        <taxon>Ecdysozoa</taxon>
        <taxon>Arthropoda</taxon>
        <taxon>Hexapoda</taxon>
        <taxon>Insecta</taxon>
        <taxon>Pterygota</taxon>
        <taxon>Neoptera</taxon>
        <taxon>Endopterygota</taxon>
        <taxon>Lepidoptera</taxon>
        <taxon>Glossata</taxon>
        <taxon>Ditrysia</taxon>
        <taxon>Papilionoidea</taxon>
        <taxon>Pieridae</taxon>
        <taxon>Pierinae</taxon>
        <taxon>Leptosia</taxon>
    </lineage>
</organism>
<name>A0AAV1J346_9NEOP</name>
<gene>
    <name evidence="3" type="ORF">LNINA_LOCUS2709</name>
</gene>
<sequence length="537" mass="59709">MRSLCTALMLCVFACGVIADVAHIKASKAKLIGHLVGKGKHNKRGILSHLPPYKLGHDIPLVTHSLVKPLVVTYPPTAAVATVKVPLTNPLVPRFPVGVGHKVPGLPHPHYALRFPHTKYYVKPDHHFHHHHHHVEPKPVVPVAPLRPVVDAAPVAPVVPLPHPTAAIAHALPTPVLSPQPVPIAPPPVVIPQSHVTPIPLAPALLPRPLYPLQQQYVFRPGGSIHASYFATYPRYPLISSYQAPIYPLHSAPAVPAVQSVQHVIQAHSPPFHVLPQVVPHEGVEQNTHNVIYEQTPATLHPGHEVPQPAIHVHTPTQHSFSHPTFTVQPTLIPQPTVHLEPTQPSVPVEHDGWSPVQPHPADGANHHFVQEQGTQVYEHHQEQHFNDFQHQIQQHIQQQIEQAQYEQNLQNQHHLQQEYGAPQIPYEYHGQTNPYQGQDIAHHAHDFAQSGHDFSQHGPDFSQQGQDFSHQSHDFSQQGNDYSLPGQDFGQSTHPNQEYGVPQPEGRSLDDDSQQFHNHIPLALQPPIDRPLDHFQ</sequence>
<protein>
    <submittedName>
        <fullName evidence="3">Uncharacterized protein</fullName>
    </submittedName>
</protein>
<evidence type="ECO:0000256" key="1">
    <source>
        <dbReference type="SAM" id="MobiDB-lite"/>
    </source>
</evidence>
<keyword evidence="4" id="KW-1185">Reference proteome</keyword>
<dbReference type="EMBL" id="CAVLEF010000004">
    <property type="protein sequence ID" value="CAK1542861.1"/>
    <property type="molecule type" value="Genomic_DNA"/>
</dbReference>
<feature type="chain" id="PRO_5043953957" evidence="2">
    <location>
        <begin position="20"/>
        <end position="537"/>
    </location>
</feature>
<accession>A0AAV1J346</accession>
<keyword evidence="2" id="KW-0732">Signal</keyword>
<dbReference type="AlphaFoldDB" id="A0AAV1J346"/>
<comment type="caution">
    <text evidence="3">The sequence shown here is derived from an EMBL/GenBank/DDBJ whole genome shotgun (WGS) entry which is preliminary data.</text>
</comment>
<feature type="signal peptide" evidence="2">
    <location>
        <begin position="1"/>
        <end position="19"/>
    </location>
</feature>
<evidence type="ECO:0000313" key="3">
    <source>
        <dbReference type="EMBL" id="CAK1542861.1"/>
    </source>
</evidence>
<proteinExistence type="predicted"/>